<sequence>MRSRTVSPWPGDRQVAASSVLSRPGSGMLAGCQAQSRSMAGQPSWAWGQASAPALLSVKAHGLQQAFVQRPVVQQQLGSRVQVIAPAAPDGPIPWPWKQAPAVSSVPVPAVRLGTPLPATPVQSQELFRLQAPGAAQISQRFPPLQLPTAASTAQQRSPAAAPAERRAASAQPWDRRAGGDLAVAKDGAVVSAPDAVGGGSSSAARTYRFQGELQLKGQIPLANLVTSWFVLCVKPFAAPPRVLIAKAAAAKCTAYGIEQAPSGIGGVMSE</sequence>
<evidence type="ECO:0000313" key="3">
    <source>
        <dbReference type="Proteomes" id="UP000626109"/>
    </source>
</evidence>
<proteinExistence type="predicted"/>
<feature type="region of interest" description="Disordered" evidence="1">
    <location>
        <begin position="1"/>
        <end position="35"/>
    </location>
</feature>
<feature type="compositionally biased region" description="Basic and acidic residues" evidence="1">
    <location>
        <begin position="164"/>
        <end position="177"/>
    </location>
</feature>
<feature type="region of interest" description="Disordered" evidence="1">
    <location>
        <begin position="148"/>
        <end position="177"/>
    </location>
</feature>
<dbReference type="AlphaFoldDB" id="A0A813JVP2"/>
<dbReference type="EMBL" id="CAJNNW010026254">
    <property type="protein sequence ID" value="CAE8683984.1"/>
    <property type="molecule type" value="Genomic_DNA"/>
</dbReference>
<accession>A0A813JVP2</accession>
<evidence type="ECO:0000313" key="2">
    <source>
        <dbReference type="EMBL" id="CAE8683984.1"/>
    </source>
</evidence>
<evidence type="ECO:0000256" key="1">
    <source>
        <dbReference type="SAM" id="MobiDB-lite"/>
    </source>
</evidence>
<reference evidence="2" key="1">
    <citation type="submission" date="2021-02" db="EMBL/GenBank/DDBJ databases">
        <authorList>
            <person name="Dougan E. K."/>
            <person name="Rhodes N."/>
            <person name="Thang M."/>
            <person name="Chan C."/>
        </authorList>
    </citation>
    <scope>NUCLEOTIDE SEQUENCE</scope>
</reference>
<comment type="caution">
    <text evidence="2">The sequence shown here is derived from an EMBL/GenBank/DDBJ whole genome shotgun (WGS) entry which is preliminary data.</text>
</comment>
<organism evidence="2 3">
    <name type="scientific">Polarella glacialis</name>
    <name type="common">Dinoflagellate</name>
    <dbReference type="NCBI Taxonomy" id="89957"/>
    <lineage>
        <taxon>Eukaryota</taxon>
        <taxon>Sar</taxon>
        <taxon>Alveolata</taxon>
        <taxon>Dinophyceae</taxon>
        <taxon>Suessiales</taxon>
        <taxon>Suessiaceae</taxon>
        <taxon>Polarella</taxon>
    </lineage>
</organism>
<name>A0A813JVP2_POLGL</name>
<protein>
    <submittedName>
        <fullName evidence="2">Uncharacterized protein</fullName>
    </submittedName>
</protein>
<dbReference type="Proteomes" id="UP000626109">
    <property type="component" value="Unassembled WGS sequence"/>
</dbReference>
<feature type="compositionally biased region" description="Low complexity" evidence="1">
    <location>
        <begin position="150"/>
        <end position="163"/>
    </location>
</feature>
<gene>
    <name evidence="2" type="ORF">PGLA2088_LOCUS23738</name>
</gene>